<evidence type="ECO:0000313" key="1">
    <source>
        <dbReference type="EMBL" id="GEL94519.1"/>
    </source>
</evidence>
<dbReference type="RefSeq" id="WP_146842213.1">
    <property type="nucleotide sequence ID" value="NZ_BJWG01000004.1"/>
</dbReference>
<dbReference type="Proteomes" id="UP000321720">
    <property type="component" value="Unassembled WGS sequence"/>
</dbReference>
<dbReference type="EMBL" id="BJWG01000004">
    <property type="protein sequence ID" value="GEL94519.1"/>
    <property type="molecule type" value="Genomic_DNA"/>
</dbReference>
<proteinExistence type="predicted"/>
<dbReference type="AlphaFoldDB" id="A0A511J9T3"/>
<accession>A0A511J9T3</accession>
<gene>
    <name evidence="1" type="ORF">CCO02nite_11770</name>
</gene>
<protein>
    <submittedName>
        <fullName evidence="1">Uncharacterized protein</fullName>
    </submittedName>
</protein>
<comment type="caution">
    <text evidence="1">The sequence shown here is derived from an EMBL/GenBank/DDBJ whole genome shotgun (WGS) entry which is preliminary data.</text>
</comment>
<organism evidence="1 2">
    <name type="scientific">Cellulomonas composti</name>
    <dbReference type="NCBI Taxonomy" id="266130"/>
    <lineage>
        <taxon>Bacteria</taxon>
        <taxon>Bacillati</taxon>
        <taxon>Actinomycetota</taxon>
        <taxon>Actinomycetes</taxon>
        <taxon>Micrococcales</taxon>
        <taxon>Cellulomonadaceae</taxon>
        <taxon>Cellulomonas</taxon>
    </lineage>
</organism>
<name>A0A511J9T3_9CELL</name>
<dbReference type="OrthoDB" id="2988647at2"/>
<evidence type="ECO:0000313" key="2">
    <source>
        <dbReference type="Proteomes" id="UP000321720"/>
    </source>
</evidence>
<keyword evidence="2" id="KW-1185">Reference proteome</keyword>
<reference evidence="1 2" key="1">
    <citation type="submission" date="2019-07" db="EMBL/GenBank/DDBJ databases">
        <title>Whole genome shotgun sequence of Cellulomonas composti NBRC 100758.</title>
        <authorList>
            <person name="Hosoyama A."/>
            <person name="Uohara A."/>
            <person name="Ohji S."/>
            <person name="Ichikawa N."/>
        </authorList>
    </citation>
    <scope>NUCLEOTIDE SEQUENCE [LARGE SCALE GENOMIC DNA]</scope>
    <source>
        <strain evidence="1 2">NBRC 100758</strain>
    </source>
</reference>
<sequence>MLAEGTYDAGAVADYRAQIEAQVAAWDQLYAELSTDSTPGVDVLEAFEPTYFAALLQSLELRFVHRLRAKEGKDGNALNEVRLLAESFISNDGRLLADKQIKLDPERSVLGLNPGDDVVLRRDDFMRLVWAFFLEIETRYTQS</sequence>